<protein>
    <submittedName>
        <fullName evidence="1">Uncharacterized protein</fullName>
    </submittedName>
</protein>
<evidence type="ECO:0000313" key="1">
    <source>
        <dbReference type="EMBL" id="ALS39181.1"/>
    </source>
</evidence>
<dbReference type="Proteomes" id="UP000184077">
    <property type="component" value="Unassembled WGS sequence"/>
</dbReference>
<name>A0A0U2N0D6_ECOLX</name>
<gene>
    <name evidence="2" type="ORF">BK300_24945</name>
    <name evidence="1" type="ORF">pEC012_00009</name>
</gene>
<sequence>MTSGAMSGCDFLTIPQVQHSEDNRVWRYVMEAGFGAEGVLDISCLEILEKDNGYLSFYHSDRMPKSDITSKVKHIHKLIRLKKTKPAIYLNFDVVEAKESTEDRTYFFDAGYPHIGMSYHDESDLNSLELRTILVEISDVYQRDNGGAVTQIL</sequence>
<organism evidence="1">
    <name type="scientific">Escherichia coli</name>
    <dbReference type="NCBI Taxonomy" id="562"/>
    <lineage>
        <taxon>Bacteria</taxon>
        <taxon>Pseudomonadati</taxon>
        <taxon>Pseudomonadota</taxon>
        <taxon>Gammaproteobacteria</taxon>
        <taxon>Enterobacterales</taxon>
        <taxon>Enterobacteriaceae</taxon>
        <taxon>Escherichia</taxon>
    </lineage>
</organism>
<dbReference type="AlphaFoldDB" id="A0A0U2N0D6"/>
<dbReference type="RefSeq" id="WP_024172415.1">
    <property type="nucleotide sequence ID" value="NZ_BPFP01000057.1"/>
</dbReference>
<dbReference type="EMBL" id="MOHC01000062">
    <property type="protein sequence ID" value="OJN33329.1"/>
    <property type="molecule type" value="Genomic_DNA"/>
</dbReference>
<evidence type="ECO:0000313" key="3">
    <source>
        <dbReference type="Proteomes" id="UP000184077"/>
    </source>
</evidence>
<proteinExistence type="predicted"/>
<dbReference type="EMBL" id="KT282968">
    <property type="protein sequence ID" value="ALS39181.1"/>
    <property type="molecule type" value="Genomic_DNA"/>
</dbReference>
<keyword evidence="1" id="KW-0614">Plasmid</keyword>
<reference evidence="1" key="1">
    <citation type="submission" date="2015-07" db="EMBL/GenBank/DDBJ databases">
        <title>Complete Nucleotide Sequences of Plasmids pEC012, a novel IncI1 plasmid harboring blaCTX-M-65, rmtB, fosA3, FloR and OqxAB in avian Escherichia coli ST117 isolate.</title>
        <authorList>
            <person name="Pan Y.-S."/>
            <person name="Zong Z.-Y."/>
        </authorList>
    </citation>
    <scope>NUCLEOTIDE SEQUENCE</scope>
    <source>
        <strain evidence="1">EC012</strain>
        <plasmid evidence="1">pEC012</plasmid>
    </source>
</reference>
<evidence type="ECO:0000313" key="2">
    <source>
        <dbReference type="EMBL" id="OJN33329.1"/>
    </source>
</evidence>
<accession>A0A0U2N0D6</accession>
<reference evidence="2 3" key="2">
    <citation type="submission" date="2016-10" db="EMBL/GenBank/DDBJ databases">
        <title>Comprehensive resistome analysis reveals the prevalence of NDM and MCR-1 in Chinese poultry production.</title>
        <authorList>
            <person name="Wang Y."/>
            <person name="Zhang R."/>
            <person name="Li J."/>
            <person name="Wu Z."/>
            <person name="Wenjuan Y."/>
            <person name="Schwarz S."/>
            <person name="Tyrrell J."/>
            <person name="Zheng Y."/>
            <person name="Wang S."/>
            <person name="Shen Z."/>
            <person name="Liu Z."/>
            <person name="Lei L."/>
            <person name="Li M."/>
            <person name="Zhang Q."/>
            <person name="Wu C."/>
            <person name="Zhang Q."/>
            <person name="Wu Y."/>
            <person name="Walsh T."/>
            <person name="Shen J."/>
        </authorList>
    </citation>
    <scope>NUCLEOTIDE SEQUENCE [LARGE SCALE GENOMIC DNA]</scope>
    <source>
        <strain evidence="2 3">574</strain>
    </source>
</reference>
<geneLocation type="plasmid" evidence="1">
    <name>pEC012</name>
</geneLocation>